<protein>
    <submittedName>
        <fullName evidence="1">Uncharacterized protein</fullName>
    </submittedName>
</protein>
<accession>A0A9Q3BGU6</accession>
<proteinExistence type="predicted"/>
<reference evidence="1" key="1">
    <citation type="submission" date="2021-03" db="EMBL/GenBank/DDBJ databases">
        <title>Draft genome sequence of rust myrtle Austropuccinia psidii MF-1, a brazilian biotype.</title>
        <authorList>
            <person name="Quecine M.C."/>
            <person name="Pachon D.M.R."/>
            <person name="Bonatelli M.L."/>
            <person name="Correr F.H."/>
            <person name="Franceschini L.M."/>
            <person name="Leite T.F."/>
            <person name="Margarido G.R.A."/>
            <person name="Almeida C.A."/>
            <person name="Ferrarezi J.A."/>
            <person name="Labate C.A."/>
        </authorList>
    </citation>
    <scope>NUCLEOTIDE SEQUENCE</scope>
    <source>
        <strain evidence="1">MF-1</strain>
    </source>
</reference>
<evidence type="ECO:0000313" key="1">
    <source>
        <dbReference type="EMBL" id="MBW0465329.1"/>
    </source>
</evidence>
<organism evidence="1 2">
    <name type="scientific">Austropuccinia psidii MF-1</name>
    <dbReference type="NCBI Taxonomy" id="1389203"/>
    <lineage>
        <taxon>Eukaryota</taxon>
        <taxon>Fungi</taxon>
        <taxon>Dikarya</taxon>
        <taxon>Basidiomycota</taxon>
        <taxon>Pucciniomycotina</taxon>
        <taxon>Pucciniomycetes</taxon>
        <taxon>Pucciniales</taxon>
        <taxon>Sphaerophragmiaceae</taxon>
        <taxon>Austropuccinia</taxon>
    </lineage>
</organism>
<dbReference type="EMBL" id="AVOT02001013">
    <property type="protein sequence ID" value="MBW0465329.1"/>
    <property type="molecule type" value="Genomic_DNA"/>
</dbReference>
<evidence type="ECO:0000313" key="2">
    <source>
        <dbReference type="Proteomes" id="UP000765509"/>
    </source>
</evidence>
<name>A0A9Q3BGU6_9BASI</name>
<dbReference type="Proteomes" id="UP000765509">
    <property type="component" value="Unassembled WGS sequence"/>
</dbReference>
<keyword evidence="2" id="KW-1185">Reference proteome</keyword>
<dbReference type="AlphaFoldDB" id="A0A9Q3BGU6"/>
<sequence length="113" mass="12753">MWSTSCRLWDQVGPFGLIPMRPKGAKRQPIGAPILAQNHRGPKLTQGPENHRLAIETHGLYKPPEAHSSPPGRLPLNSREVIYLSYGYPAARTRILAYMALYTIMHHFPSEIQ</sequence>
<gene>
    <name evidence="1" type="ORF">O181_005044</name>
</gene>
<comment type="caution">
    <text evidence="1">The sequence shown here is derived from an EMBL/GenBank/DDBJ whole genome shotgun (WGS) entry which is preliminary data.</text>
</comment>